<comment type="caution">
    <text evidence="2">The sequence shown here is derived from an EMBL/GenBank/DDBJ whole genome shotgun (WGS) entry which is preliminary data.</text>
</comment>
<dbReference type="Gene3D" id="3.90.1200.10">
    <property type="match status" value="1"/>
</dbReference>
<dbReference type="PANTHER" id="PTHR22603:SF66">
    <property type="entry name" value="ETHANOLAMINE KINASE"/>
    <property type="match status" value="1"/>
</dbReference>
<keyword evidence="2" id="KW-0418">Kinase</keyword>
<dbReference type="RefSeq" id="WP_189994807.1">
    <property type="nucleotide sequence ID" value="NZ_BMZS01000013.1"/>
</dbReference>
<reference evidence="2" key="1">
    <citation type="journal article" date="2014" name="Int. J. Syst. Evol. Microbiol.">
        <title>Complete genome sequence of Corynebacterium casei LMG S-19264T (=DSM 44701T), isolated from a smear-ripened cheese.</title>
        <authorList>
            <consortium name="US DOE Joint Genome Institute (JGI-PGF)"/>
            <person name="Walter F."/>
            <person name="Albersmeier A."/>
            <person name="Kalinowski J."/>
            <person name="Ruckert C."/>
        </authorList>
    </citation>
    <scope>NUCLEOTIDE SEQUENCE</scope>
    <source>
        <strain evidence="2">KCTC 42651</strain>
    </source>
</reference>
<name>A0A918XY48_9PROT</name>
<keyword evidence="2" id="KW-0808">Transferase</keyword>
<accession>A0A918XY48</accession>
<dbReference type="GO" id="GO:0006646">
    <property type="term" value="P:phosphatidylethanolamine biosynthetic process"/>
    <property type="evidence" value="ECO:0007669"/>
    <property type="project" value="TreeGrafter"/>
</dbReference>
<gene>
    <name evidence="2" type="ORF">GCM10017083_49800</name>
</gene>
<dbReference type="Gene3D" id="3.30.200.20">
    <property type="entry name" value="Phosphorylase Kinase, domain 1"/>
    <property type="match status" value="1"/>
</dbReference>
<dbReference type="EMBL" id="BMZS01000013">
    <property type="protein sequence ID" value="GHD61856.1"/>
    <property type="molecule type" value="Genomic_DNA"/>
</dbReference>
<evidence type="ECO:0000313" key="3">
    <source>
        <dbReference type="Proteomes" id="UP000630353"/>
    </source>
</evidence>
<proteinExistence type="predicted"/>
<dbReference type="AlphaFoldDB" id="A0A918XY48"/>
<feature type="domain" description="Aminoglycoside phosphotransferase" evidence="1">
    <location>
        <begin position="19"/>
        <end position="238"/>
    </location>
</feature>
<evidence type="ECO:0000313" key="2">
    <source>
        <dbReference type="EMBL" id="GHD61856.1"/>
    </source>
</evidence>
<reference evidence="2" key="2">
    <citation type="submission" date="2020-09" db="EMBL/GenBank/DDBJ databases">
        <authorList>
            <person name="Sun Q."/>
            <person name="Kim S."/>
        </authorList>
    </citation>
    <scope>NUCLEOTIDE SEQUENCE</scope>
    <source>
        <strain evidence="2">KCTC 42651</strain>
    </source>
</reference>
<sequence length="293" mass="32326">MNDPETVIRDLPVWTGPLTVQPLAGGLSNANFTVVEADGTRRMVRLGADLPFHHVFREQEARVSRAAHAAGVSPALLHADDGAMVFEFLDARTFGADEVRREWRRILPLLRRCHDGVGRHLTGPAPFFWVFHAIRDYAATLRAGGSRMAGELPRFLDIAARLEAAQVPMPVVFGHHDLLPANLMDDGGRLWLVDWEYGGFGTPLFDLANLAGNAGLPPDDERAMLQAYFGQAPGPALWRAYGAMKVASLLRETLWSLVSELHMNAPGVDYAAYTAENLDRFRAALRDFEESEG</sequence>
<dbReference type="GO" id="GO:0004305">
    <property type="term" value="F:ethanolamine kinase activity"/>
    <property type="evidence" value="ECO:0007669"/>
    <property type="project" value="TreeGrafter"/>
</dbReference>
<organism evidence="2 3">
    <name type="scientific">Thalassobaculum fulvum</name>
    <dbReference type="NCBI Taxonomy" id="1633335"/>
    <lineage>
        <taxon>Bacteria</taxon>
        <taxon>Pseudomonadati</taxon>
        <taxon>Pseudomonadota</taxon>
        <taxon>Alphaproteobacteria</taxon>
        <taxon>Rhodospirillales</taxon>
        <taxon>Thalassobaculaceae</taxon>
        <taxon>Thalassobaculum</taxon>
    </lineage>
</organism>
<dbReference type="InterPro" id="IPR002575">
    <property type="entry name" value="Aminoglycoside_PTrfase"/>
</dbReference>
<dbReference type="CDD" id="cd05151">
    <property type="entry name" value="ChoK-like"/>
    <property type="match status" value="1"/>
</dbReference>
<dbReference type="SUPFAM" id="SSF56112">
    <property type="entry name" value="Protein kinase-like (PK-like)"/>
    <property type="match status" value="1"/>
</dbReference>
<dbReference type="Pfam" id="PF01636">
    <property type="entry name" value="APH"/>
    <property type="match status" value="1"/>
</dbReference>
<keyword evidence="3" id="KW-1185">Reference proteome</keyword>
<dbReference type="GO" id="GO:0005737">
    <property type="term" value="C:cytoplasm"/>
    <property type="evidence" value="ECO:0007669"/>
    <property type="project" value="TreeGrafter"/>
</dbReference>
<dbReference type="PANTHER" id="PTHR22603">
    <property type="entry name" value="CHOLINE/ETHANOALAMINE KINASE"/>
    <property type="match status" value="1"/>
</dbReference>
<evidence type="ECO:0000259" key="1">
    <source>
        <dbReference type="Pfam" id="PF01636"/>
    </source>
</evidence>
<dbReference type="Proteomes" id="UP000630353">
    <property type="component" value="Unassembled WGS sequence"/>
</dbReference>
<protein>
    <submittedName>
        <fullName evidence="2">Choline kinase</fullName>
    </submittedName>
</protein>
<dbReference type="InterPro" id="IPR011009">
    <property type="entry name" value="Kinase-like_dom_sf"/>
</dbReference>